<proteinExistence type="predicted"/>
<evidence type="ECO:0000256" key="1">
    <source>
        <dbReference type="SAM" id="MobiDB-lite"/>
    </source>
</evidence>
<organism evidence="3 4">
    <name type="scientific">Batillaria attramentaria</name>
    <dbReference type="NCBI Taxonomy" id="370345"/>
    <lineage>
        <taxon>Eukaryota</taxon>
        <taxon>Metazoa</taxon>
        <taxon>Spiralia</taxon>
        <taxon>Lophotrochozoa</taxon>
        <taxon>Mollusca</taxon>
        <taxon>Gastropoda</taxon>
        <taxon>Caenogastropoda</taxon>
        <taxon>Sorbeoconcha</taxon>
        <taxon>Cerithioidea</taxon>
        <taxon>Batillariidae</taxon>
        <taxon>Batillaria</taxon>
    </lineage>
</organism>
<feature type="transmembrane region" description="Helical" evidence="2">
    <location>
        <begin position="382"/>
        <end position="402"/>
    </location>
</feature>
<keyword evidence="2" id="KW-0812">Transmembrane</keyword>
<comment type="caution">
    <text evidence="3">The sequence shown here is derived from an EMBL/GenBank/DDBJ whole genome shotgun (WGS) entry which is preliminary data.</text>
</comment>
<name>A0ABD0JAV6_9CAEN</name>
<evidence type="ECO:0000313" key="4">
    <source>
        <dbReference type="Proteomes" id="UP001519460"/>
    </source>
</evidence>
<dbReference type="EMBL" id="JACVVK020000525">
    <property type="protein sequence ID" value="KAK7468024.1"/>
    <property type="molecule type" value="Genomic_DNA"/>
</dbReference>
<feature type="region of interest" description="Disordered" evidence="1">
    <location>
        <begin position="244"/>
        <end position="270"/>
    </location>
</feature>
<keyword evidence="4" id="KW-1185">Reference proteome</keyword>
<keyword evidence="2" id="KW-0472">Membrane</keyword>
<protein>
    <submittedName>
        <fullName evidence="3">Uncharacterized protein</fullName>
    </submittedName>
</protein>
<gene>
    <name evidence="3" type="ORF">BaRGS_00036728</name>
</gene>
<dbReference type="Proteomes" id="UP001519460">
    <property type="component" value="Unassembled WGS sequence"/>
</dbReference>
<accession>A0ABD0JAV6</accession>
<reference evidence="3 4" key="1">
    <citation type="journal article" date="2023" name="Sci. Data">
        <title>Genome assembly of the Korean intertidal mud-creeper Batillaria attramentaria.</title>
        <authorList>
            <person name="Patra A.K."/>
            <person name="Ho P.T."/>
            <person name="Jun S."/>
            <person name="Lee S.J."/>
            <person name="Kim Y."/>
            <person name="Won Y.J."/>
        </authorList>
    </citation>
    <scope>NUCLEOTIDE SEQUENCE [LARGE SCALE GENOMIC DNA]</scope>
    <source>
        <strain evidence="3">Wonlab-2016</strain>
    </source>
</reference>
<evidence type="ECO:0000313" key="3">
    <source>
        <dbReference type="EMBL" id="KAK7468024.1"/>
    </source>
</evidence>
<evidence type="ECO:0000256" key="2">
    <source>
        <dbReference type="SAM" id="Phobius"/>
    </source>
</evidence>
<keyword evidence="2" id="KW-1133">Transmembrane helix</keyword>
<sequence length="447" mass="50381">MSLNIQTERELGDMMRELLPEFVRVVDPREDGFLDTLYASYLLTDTDNESLSGKDVLTRKDQATLLYALSSCVALVEATPVDLETTARKLWFILNKIPLEDFMSKVAPELCSKYGHIIPQRFRHHGKQDDTEVKQVMDQCSGQKCLRHAVQSRIRATSMADMLYNKGFLDLEDYGDVISGTYETEAVWMAMFGAFCERSESDIENLLGGLRDLLNRYNMRITADLKDVVGSWLRKTRFSFGRSSVTSRARSPGSSRTIMPASSYSPATTRRTFDTQSIASEDTLTPENAFNYVGGDADEQTEKGENVSNTMHTRERKSCIPKGDKIGDSLLHSKNASESLRFEDTGYSDNAGTVSIEIHKDGFATPVSNGNSFWVMLYNKKFQVVVTVVGCFLLAFCIFLYAEMSHQQLLNHLLFEYMTDKFKSVDLHFNATDETINAVISVVKLLI</sequence>
<dbReference type="AlphaFoldDB" id="A0ABD0JAV6"/>